<evidence type="ECO:0000313" key="4">
    <source>
        <dbReference type="Proteomes" id="UP000190395"/>
    </source>
</evidence>
<organism evidence="3 4">
    <name type="scientific">Treponema berlinense</name>
    <dbReference type="NCBI Taxonomy" id="225004"/>
    <lineage>
        <taxon>Bacteria</taxon>
        <taxon>Pseudomonadati</taxon>
        <taxon>Spirochaetota</taxon>
        <taxon>Spirochaetia</taxon>
        <taxon>Spirochaetales</taxon>
        <taxon>Treponemataceae</taxon>
        <taxon>Treponema</taxon>
    </lineage>
</organism>
<reference evidence="3 4" key="1">
    <citation type="submission" date="2017-02" db="EMBL/GenBank/DDBJ databases">
        <authorList>
            <person name="Peterson S.W."/>
        </authorList>
    </citation>
    <scope>NUCLEOTIDE SEQUENCE [LARGE SCALE GENOMIC DNA]</scope>
    <source>
        <strain evidence="3 4">ATCC BAA-909</strain>
    </source>
</reference>
<dbReference type="GeneID" id="303367264"/>
<dbReference type="EMBL" id="FUXC01000004">
    <property type="protein sequence ID" value="SJZ70487.1"/>
    <property type="molecule type" value="Genomic_DNA"/>
</dbReference>
<dbReference type="PANTHER" id="PTHR43566:SF2">
    <property type="entry name" value="DUF4143 DOMAIN-CONTAINING PROTEIN"/>
    <property type="match status" value="1"/>
</dbReference>
<gene>
    <name evidence="3" type="ORF">SAMN02745152_01011</name>
</gene>
<dbReference type="AlphaFoldDB" id="A0A1T4MUI3"/>
<protein>
    <recommendedName>
        <fullName evidence="5">AAA+ ATPase domain-containing protein</fullName>
    </recommendedName>
</protein>
<dbReference type="Pfam" id="PF13635">
    <property type="entry name" value="DUF4143"/>
    <property type="match status" value="1"/>
</dbReference>
<dbReference type="InterPro" id="IPR025420">
    <property type="entry name" value="DUF4143"/>
</dbReference>
<dbReference type="InterPro" id="IPR027417">
    <property type="entry name" value="P-loop_NTPase"/>
</dbReference>
<accession>A0A1T4MUI3</accession>
<keyword evidence="4" id="KW-1185">Reference proteome</keyword>
<evidence type="ECO:0000313" key="3">
    <source>
        <dbReference type="EMBL" id="SJZ70487.1"/>
    </source>
</evidence>
<dbReference type="PANTHER" id="PTHR43566">
    <property type="entry name" value="CONSERVED PROTEIN"/>
    <property type="match status" value="1"/>
</dbReference>
<sequence>MAFIERHAEKTIERMSQSFPAVLVTGARQTGKTTLLKNVTDKKSVGYLTFDDPMEEQSAKNDPQSFIDFHPSPFLFDEVQYVPELFRYLKIEIDKNRHNGMYYLTGSQQFRLMEKATESLSGRIGIVQLYPLSAREKRGDSFDRPFIPSKDYILQRNSEFSGKALSAAETWNSIFTGGYPEVAKGNVSPNDFYSSYLKTYIERDIRSLAQVADEMQFLQFIAVVAARTAQLVNYGDIANEVGISEVTAKKWLSLLVTSGLVYLLPPFSVNVEKRVVKTPKLYFVDTGLASYLTRWTDSEVLRSGAMSGAFFETYIVGEVLKSFCNAGIEPPLYFYRDKDKIEIDLIIFLNNTVYPVEIKKTATPKADDAKNFFITGRIKNVEIAPPCIVCNCGKPGSVAKGVIAFPAEYV</sequence>
<evidence type="ECO:0000259" key="2">
    <source>
        <dbReference type="Pfam" id="PF13635"/>
    </source>
</evidence>
<dbReference type="Pfam" id="PF13173">
    <property type="entry name" value="AAA_14"/>
    <property type="match status" value="1"/>
</dbReference>
<dbReference type="Proteomes" id="UP000190395">
    <property type="component" value="Unassembled WGS sequence"/>
</dbReference>
<name>A0A1T4MUI3_9SPIR</name>
<evidence type="ECO:0008006" key="5">
    <source>
        <dbReference type="Google" id="ProtNLM"/>
    </source>
</evidence>
<dbReference type="RefSeq" id="WP_078930762.1">
    <property type="nucleotide sequence ID" value="NZ_FUXC01000004.1"/>
</dbReference>
<feature type="domain" description="AAA" evidence="1">
    <location>
        <begin position="20"/>
        <end position="136"/>
    </location>
</feature>
<dbReference type="SUPFAM" id="SSF52540">
    <property type="entry name" value="P-loop containing nucleoside triphosphate hydrolases"/>
    <property type="match status" value="1"/>
</dbReference>
<feature type="domain" description="DUF4143" evidence="2">
    <location>
        <begin position="202"/>
        <end position="360"/>
    </location>
</feature>
<dbReference type="STRING" id="225004.SAMN02745152_01011"/>
<evidence type="ECO:0000259" key="1">
    <source>
        <dbReference type="Pfam" id="PF13173"/>
    </source>
</evidence>
<proteinExistence type="predicted"/>
<dbReference type="OrthoDB" id="9801684at2"/>
<dbReference type="InterPro" id="IPR041682">
    <property type="entry name" value="AAA_14"/>
</dbReference>